<name>A0AA36J7T8_9DINO</name>
<keyword evidence="4" id="KW-1185">Reference proteome</keyword>
<evidence type="ECO:0000256" key="1">
    <source>
        <dbReference type="SAM" id="Coils"/>
    </source>
</evidence>
<sequence length="536" mass="59723">MQDAPSQPGYPTHAGDAHGALQAAVERLGRAHTFGELNACRQECLRLAEELKNADARGNDMAEQLLVINKVLQQELQRAKLRADSFEKCTRWRLRFACGKVMLSGAFEKVLEHSIANACGIEPQRVVVLRSSSETGEVDITFQSENAFELISQVKRQLDDASSPLRTGSLAEFVPHLLLLSTVLPSQHCVWSPSSLAPAPAPRDQRAAATGSFHLDDDGQVRSSSPEGSDDESDVRKRPEYWGVYVSDLSEFHKCIHDELLAYCEDHRLCFDKGECTHLCKPAMDCKWADHAGIHFRTIHPHEQAPKLAANMHSVVGRYVKPQTKDAAKSWALMRHPNGLRITHFITHTWEEAFADFVSSLERALSPDDVVWVCSFALDQNADIGHLLNVELLKSPFALALRRASKQLGLASSSAVMVRIRAARLSWVDQDKICLDIEKNEGFDELNGRYRSLLQLTLNFYSSAMSEAGPCSHLLKASAFASGKLGLHIRWLTSHDRSKKLCSRRIQTARRAGCEATANAQSELVQAGFCRPFWYL</sequence>
<gene>
    <name evidence="3" type="ORF">EVOR1521_LOCUS23965</name>
</gene>
<comment type="caution">
    <text evidence="3">The sequence shown here is derived from an EMBL/GenBank/DDBJ whole genome shotgun (WGS) entry which is preliminary data.</text>
</comment>
<accession>A0AA36J7T8</accession>
<keyword evidence="1" id="KW-0175">Coiled coil</keyword>
<organism evidence="3 4">
    <name type="scientific">Effrenium voratum</name>
    <dbReference type="NCBI Taxonomy" id="2562239"/>
    <lineage>
        <taxon>Eukaryota</taxon>
        <taxon>Sar</taxon>
        <taxon>Alveolata</taxon>
        <taxon>Dinophyceae</taxon>
        <taxon>Suessiales</taxon>
        <taxon>Symbiodiniaceae</taxon>
        <taxon>Effrenium</taxon>
    </lineage>
</organism>
<feature type="region of interest" description="Disordered" evidence="2">
    <location>
        <begin position="212"/>
        <end position="235"/>
    </location>
</feature>
<reference evidence="3" key="1">
    <citation type="submission" date="2023-08" db="EMBL/GenBank/DDBJ databases">
        <authorList>
            <person name="Chen Y."/>
            <person name="Shah S."/>
            <person name="Dougan E. K."/>
            <person name="Thang M."/>
            <person name="Chan C."/>
        </authorList>
    </citation>
    <scope>NUCLEOTIDE SEQUENCE</scope>
</reference>
<feature type="coiled-coil region" evidence="1">
    <location>
        <begin position="37"/>
        <end position="89"/>
    </location>
</feature>
<dbReference type="EMBL" id="CAUJNA010003380">
    <property type="protein sequence ID" value="CAJ1400662.1"/>
    <property type="molecule type" value="Genomic_DNA"/>
</dbReference>
<dbReference type="AlphaFoldDB" id="A0AA36J7T8"/>
<evidence type="ECO:0000313" key="4">
    <source>
        <dbReference type="Proteomes" id="UP001178507"/>
    </source>
</evidence>
<dbReference type="Proteomes" id="UP001178507">
    <property type="component" value="Unassembled WGS sequence"/>
</dbReference>
<proteinExistence type="predicted"/>
<evidence type="ECO:0000313" key="3">
    <source>
        <dbReference type="EMBL" id="CAJ1400662.1"/>
    </source>
</evidence>
<protein>
    <submittedName>
        <fullName evidence="3">Uncharacterized protein</fullName>
    </submittedName>
</protein>
<evidence type="ECO:0000256" key="2">
    <source>
        <dbReference type="SAM" id="MobiDB-lite"/>
    </source>
</evidence>